<dbReference type="PANTHER" id="PTHR24359">
    <property type="entry name" value="SERINE/THREONINE-PROTEIN KINASE SBK1"/>
    <property type="match status" value="1"/>
</dbReference>
<dbReference type="GO" id="GO:0005524">
    <property type="term" value="F:ATP binding"/>
    <property type="evidence" value="ECO:0007669"/>
    <property type="project" value="InterPro"/>
</dbReference>
<dbReference type="GO" id="GO:0004674">
    <property type="term" value="F:protein serine/threonine kinase activity"/>
    <property type="evidence" value="ECO:0007669"/>
    <property type="project" value="TreeGrafter"/>
</dbReference>
<dbReference type="SUPFAM" id="SSF56112">
    <property type="entry name" value="Protein kinase-like (PK-like)"/>
    <property type="match status" value="1"/>
</dbReference>
<dbReference type="InterPro" id="IPR000719">
    <property type="entry name" value="Prot_kinase_dom"/>
</dbReference>
<dbReference type="PROSITE" id="PS50011">
    <property type="entry name" value="PROTEIN_KINASE_DOM"/>
    <property type="match status" value="1"/>
</dbReference>
<gene>
    <name evidence="3" type="ORF">C8A03DRAFT_19382</name>
</gene>
<dbReference type="Gene3D" id="1.10.510.10">
    <property type="entry name" value="Transferase(Phosphotransferase) domain 1"/>
    <property type="match status" value="1"/>
</dbReference>
<evidence type="ECO:0000313" key="4">
    <source>
        <dbReference type="Proteomes" id="UP001303760"/>
    </source>
</evidence>
<dbReference type="CDD" id="cd00180">
    <property type="entry name" value="PKc"/>
    <property type="match status" value="1"/>
</dbReference>
<dbReference type="EMBL" id="MU860523">
    <property type="protein sequence ID" value="KAK4233568.1"/>
    <property type="molecule type" value="Genomic_DNA"/>
</dbReference>
<dbReference type="Proteomes" id="UP001303760">
    <property type="component" value="Unassembled WGS sequence"/>
</dbReference>
<dbReference type="Pfam" id="PF00069">
    <property type="entry name" value="Pkinase"/>
    <property type="match status" value="1"/>
</dbReference>
<name>A0AAN7H748_9PEZI</name>
<accession>A0AAN7H748</accession>
<dbReference type="SMART" id="SM00220">
    <property type="entry name" value="S_TKc"/>
    <property type="match status" value="1"/>
</dbReference>
<feature type="compositionally biased region" description="Basic and acidic residues" evidence="1">
    <location>
        <begin position="370"/>
        <end position="379"/>
    </location>
</feature>
<organism evidence="3 4">
    <name type="scientific">Achaetomium macrosporum</name>
    <dbReference type="NCBI Taxonomy" id="79813"/>
    <lineage>
        <taxon>Eukaryota</taxon>
        <taxon>Fungi</taxon>
        <taxon>Dikarya</taxon>
        <taxon>Ascomycota</taxon>
        <taxon>Pezizomycotina</taxon>
        <taxon>Sordariomycetes</taxon>
        <taxon>Sordariomycetidae</taxon>
        <taxon>Sordariales</taxon>
        <taxon>Chaetomiaceae</taxon>
        <taxon>Achaetomium</taxon>
    </lineage>
</organism>
<dbReference type="AlphaFoldDB" id="A0AAN7H748"/>
<reference evidence="3" key="1">
    <citation type="journal article" date="2023" name="Mol. Phylogenet. Evol.">
        <title>Genome-scale phylogeny and comparative genomics of the fungal order Sordariales.</title>
        <authorList>
            <person name="Hensen N."/>
            <person name="Bonometti L."/>
            <person name="Westerberg I."/>
            <person name="Brannstrom I.O."/>
            <person name="Guillou S."/>
            <person name="Cros-Aarteil S."/>
            <person name="Calhoun S."/>
            <person name="Haridas S."/>
            <person name="Kuo A."/>
            <person name="Mondo S."/>
            <person name="Pangilinan J."/>
            <person name="Riley R."/>
            <person name="LaButti K."/>
            <person name="Andreopoulos B."/>
            <person name="Lipzen A."/>
            <person name="Chen C."/>
            <person name="Yan M."/>
            <person name="Daum C."/>
            <person name="Ng V."/>
            <person name="Clum A."/>
            <person name="Steindorff A."/>
            <person name="Ohm R.A."/>
            <person name="Martin F."/>
            <person name="Silar P."/>
            <person name="Natvig D.O."/>
            <person name="Lalanne C."/>
            <person name="Gautier V."/>
            <person name="Ament-Velasquez S.L."/>
            <person name="Kruys A."/>
            <person name="Hutchinson M.I."/>
            <person name="Powell A.J."/>
            <person name="Barry K."/>
            <person name="Miller A.N."/>
            <person name="Grigoriev I.V."/>
            <person name="Debuchy R."/>
            <person name="Gladieux P."/>
            <person name="Hiltunen Thoren M."/>
            <person name="Johannesson H."/>
        </authorList>
    </citation>
    <scope>NUCLEOTIDE SEQUENCE</scope>
    <source>
        <strain evidence="3">CBS 532.94</strain>
    </source>
</reference>
<evidence type="ECO:0000313" key="3">
    <source>
        <dbReference type="EMBL" id="KAK4233568.1"/>
    </source>
</evidence>
<sequence length="546" mass="60739">MGQGNSIAQVQTHDSIETLHDELRRGQLDCPRNKSAFIPINVFDEKITAERVLTTAGSALGSCASYKAEQIVQRAKKTFAILVLSGCESIAYDLLIRDGMTDAHLPLSRSIPDSNILGWAGPQEQMIFESFATLKPRQVYNFCHEQWLALAPNFGGSEDHKMLCSKHPLPFRGKETIASTEFSTVFKTTLHPAHYNKGAEKDGIEVAVKELMDKNKFEQERRNLTIIGNLNNPHLIKHIATYEVQNPDGSSTYSIIFPLASGGNLHTFWITEDREPRTPEVIQWSLEQMLGLAKAVRDLHKGFKGERHCRHGDLKPLNILHFKDAPDSDSKGRGLLVIGDLGISKIHDEATDNRDRATLTKATTPDYEPPEARGIRHSADGSVTAGQGKPWSRKYDMWSLGCIFLEFAVWLFHDVAALDSFRMRRGPGPFYETRKVGDEVRVVVCQAARCVIEELQGDVRCCKQPGGDSDDAVPGPLKRFLDLIEGDMLVPEAEGRCDADRLVAELEGILEEARQDPAGHFQRMSNPPACISASAVNKSSQVWDRT</sequence>
<dbReference type="PANTHER" id="PTHR24359:SF1">
    <property type="entry name" value="INHIBITOR OF NUCLEAR FACTOR KAPPA-B KINASE EPSILON SUBUNIT HOMOLOG 1-RELATED"/>
    <property type="match status" value="1"/>
</dbReference>
<evidence type="ECO:0000256" key="1">
    <source>
        <dbReference type="SAM" id="MobiDB-lite"/>
    </source>
</evidence>
<keyword evidence="3" id="KW-0418">Kinase</keyword>
<comment type="caution">
    <text evidence="3">The sequence shown here is derived from an EMBL/GenBank/DDBJ whole genome shotgun (WGS) entry which is preliminary data.</text>
</comment>
<keyword evidence="4" id="KW-1185">Reference proteome</keyword>
<dbReference type="InterPro" id="IPR011009">
    <property type="entry name" value="Kinase-like_dom_sf"/>
</dbReference>
<feature type="domain" description="Protein kinase" evidence="2">
    <location>
        <begin position="171"/>
        <end position="510"/>
    </location>
</feature>
<keyword evidence="3" id="KW-0808">Transferase</keyword>
<evidence type="ECO:0000259" key="2">
    <source>
        <dbReference type="PROSITE" id="PS50011"/>
    </source>
</evidence>
<proteinExistence type="predicted"/>
<feature type="region of interest" description="Disordered" evidence="1">
    <location>
        <begin position="354"/>
        <end position="383"/>
    </location>
</feature>
<reference evidence="3" key="2">
    <citation type="submission" date="2023-05" db="EMBL/GenBank/DDBJ databases">
        <authorList>
            <consortium name="Lawrence Berkeley National Laboratory"/>
            <person name="Steindorff A."/>
            <person name="Hensen N."/>
            <person name="Bonometti L."/>
            <person name="Westerberg I."/>
            <person name="Brannstrom I.O."/>
            <person name="Guillou S."/>
            <person name="Cros-Aarteil S."/>
            <person name="Calhoun S."/>
            <person name="Haridas S."/>
            <person name="Kuo A."/>
            <person name="Mondo S."/>
            <person name="Pangilinan J."/>
            <person name="Riley R."/>
            <person name="Labutti K."/>
            <person name="Andreopoulos B."/>
            <person name="Lipzen A."/>
            <person name="Chen C."/>
            <person name="Yanf M."/>
            <person name="Daum C."/>
            <person name="Ng V."/>
            <person name="Clum A."/>
            <person name="Ohm R."/>
            <person name="Martin F."/>
            <person name="Silar P."/>
            <person name="Natvig D."/>
            <person name="Lalanne C."/>
            <person name="Gautier V."/>
            <person name="Ament-Velasquez S.L."/>
            <person name="Kruys A."/>
            <person name="Hutchinson M.I."/>
            <person name="Powell A.J."/>
            <person name="Barry K."/>
            <person name="Miller A.N."/>
            <person name="Grigoriev I.V."/>
            <person name="Debuchy R."/>
            <person name="Gladieux P."/>
            <person name="Thoren M.H."/>
            <person name="Johannesson H."/>
        </authorList>
    </citation>
    <scope>NUCLEOTIDE SEQUENCE</scope>
    <source>
        <strain evidence="3">CBS 532.94</strain>
    </source>
</reference>
<protein>
    <submittedName>
        <fullName evidence="3">Kinase-like domain-containing protein</fullName>
    </submittedName>
</protein>